<dbReference type="Proteomes" id="UP000034407">
    <property type="component" value="Unassembled WGS sequence"/>
</dbReference>
<dbReference type="InterPro" id="IPR017900">
    <property type="entry name" value="4Fe4S_Fe_S_CS"/>
</dbReference>
<dbReference type="PROSITE" id="PS00198">
    <property type="entry name" value="4FE4S_FER_1"/>
    <property type="match status" value="1"/>
</dbReference>
<dbReference type="Gene3D" id="3.30.70.20">
    <property type="match status" value="2"/>
</dbReference>
<gene>
    <name evidence="7" type="ORF">VN21_08190</name>
</gene>
<dbReference type="RefSeq" id="WP_046822817.1">
    <property type="nucleotide sequence ID" value="NZ_LBBT01000176.1"/>
</dbReference>
<evidence type="ECO:0000259" key="6">
    <source>
        <dbReference type="PROSITE" id="PS51379"/>
    </source>
</evidence>
<reference evidence="7 8" key="1">
    <citation type="submission" date="2015-04" db="EMBL/GenBank/DDBJ databases">
        <title>Microcin producing Clostridium sp. JC272T.</title>
        <authorList>
            <person name="Jyothsna T."/>
            <person name="Sasikala C."/>
            <person name="Ramana C."/>
        </authorList>
    </citation>
    <scope>NUCLEOTIDE SEQUENCE [LARGE SCALE GENOMIC DNA]</scope>
    <source>
        <strain evidence="7 8">JC272</strain>
    </source>
</reference>
<dbReference type="PATRIC" id="fig|1629550.3.peg.1077"/>
<evidence type="ECO:0000256" key="3">
    <source>
        <dbReference type="ARBA" id="ARBA00022737"/>
    </source>
</evidence>
<dbReference type="Pfam" id="PF13247">
    <property type="entry name" value="Fer4_11"/>
    <property type="match status" value="1"/>
</dbReference>
<evidence type="ECO:0000313" key="7">
    <source>
        <dbReference type="EMBL" id="KKY01540.1"/>
    </source>
</evidence>
<keyword evidence="3" id="KW-0677">Repeat</keyword>
<keyword evidence="4" id="KW-0408">Iron</keyword>
<keyword evidence="2" id="KW-0479">Metal-binding</keyword>
<dbReference type="Pfam" id="PF12800">
    <property type="entry name" value="Fer4_4"/>
    <property type="match status" value="1"/>
</dbReference>
<protein>
    <recommendedName>
        <fullName evidence="6">4Fe-4S ferredoxin-type domain-containing protein</fullName>
    </recommendedName>
</protein>
<dbReference type="InterPro" id="IPR017896">
    <property type="entry name" value="4Fe4S_Fe-S-bd"/>
</dbReference>
<sequence length="180" mass="19664">MNCFVISDPNKCIGCRTCSIACVVAHSEENIFLQDPNHINFNPRLTVVKTAQVSAPIQCRQCEDAPCANVCPNEAIKRENGAIVVKEEKCVGCKTCIIACPIGAIEIVSKEIKLDDIDSDKLYFKEQMVANKCDLCVGKEDGPACVNVCPTKAFKIVKEDDVKLTINNKRKQAAACISNL</sequence>
<evidence type="ECO:0000256" key="1">
    <source>
        <dbReference type="ARBA" id="ARBA00022485"/>
    </source>
</evidence>
<keyword evidence="8" id="KW-1185">Reference proteome</keyword>
<feature type="domain" description="4Fe-4S ferredoxin-type" evidence="6">
    <location>
        <begin position="2"/>
        <end position="31"/>
    </location>
</feature>
<name>A0A0M3DFZ6_9FIRM</name>
<accession>A0A0M3DFZ6</accession>
<dbReference type="EMBL" id="LBBT01000176">
    <property type="protein sequence ID" value="KKY01540.1"/>
    <property type="molecule type" value="Genomic_DNA"/>
</dbReference>
<dbReference type="CDD" id="cd10554">
    <property type="entry name" value="HycB_like"/>
    <property type="match status" value="1"/>
</dbReference>
<dbReference type="InterPro" id="IPR050294">
    <property type="entry name" value="RnfB_subfamily"/>
</dbReference>
<keyword evidence="5" id="KW-0411">Iron-sulfur</keyword>
<dbReference type="SUPFAM" id="SSF54862">
    <property type="entry name" value="4Fe-4S ferredoxins"/>
    <property type="match status" value="1"/>
</dbReference>
<keyword evidence="1" id="KW-0004">4Fe-4S</keyword>
<dbReference type="PANTHER" id="PTHR42859:SF17">
    <property type="entry name" value="ELECTRON TRANSPORT PROTEIN HYDN-RELATED"/>
    <property type="match status" value="1"/>
</dbReference>
<evidence type="ECO:0000256" key="2">
    <source>
        <dbReference type="ARBA" id="ARBA00022723"/>
    </source>
</evidence>
<evidence type="ECO:0000256" key="4">
    <source>
        <dbReference type="ARBA" id="ARBA00023004"/>
    </source>
</evidence>
<dbReference type="PANTHER" id="PTHR42859">
    <property type="entry name" value="OXIDOREDUCTASE"/>
    <property type="match status" value="1"/>
</dbReference>
<proteinExistence type="predicted"/>
<organism evidence="7 8">
    <name type="scientific">Paraclostridium benzoelyticum</name>
    <dbReference type="NCBI Taxonomy" id="1629550"/>
    <lineage>
        <taxon>Bacteria</taxon>
        <taxon>Bacillati</taxon>
        <taxon>Bacillota</taxon>
        <taxon>Clostridia</taxon>
        <taxon>Peptostreptococcales</taxon>
        <taxon>Peptostreptococcaceae</taxon>
        <taxon>Paraclostridium</taxon>
    </lineage>
</organism>
<evidence type="ECO:0000256" key="5">
    <source>
        <dbReference type="ARBA" id="ARBA00023014"/>
    </source>
</evidence>
<dbReference type="OrthoDB" id="9810688at2"/>
<dbReference type="AlphaFoldDB" id="A0A0M3DFZ6"/>
<dbReference type="GO" id="GO:0046872">
    <property type="term" value="F:metal ion binding"/>
    <property type="evidence" value="ECO:0007669"/>
    <property type="project" value="UniProtKB-KW"/>
</dbReference>
<dbReference type="GO" id="GO:0051539">
    <property type="term" value="F:4 iron, 4 sulfur cluster binding"/>
    <property type="evidence" value="ECO:0007669"/>
    <property type="project" value="UniProtKB-KW"/>
</dbReference>
<feature type="domain" description="4Fe-4S ferredoxin-type" evidence="6">
    <location>
        <begin position="81"/>
        <end position="110"/>
    </location>
</feature>
<feature type="domain" description="4Fe-4S ferredoxin-type" evidence="6">
    <location>
        <begin position="126"/>
        <end position="159"/>
    </location>
</feature>
<comment type="caution">
    <text evidence="7">The sequence shown here is derived from an EMBL/GenBank/DDBJ whole genome shotgun (WGS) entry which is preliminary data.</text>
</comment>
<dbReference type="PROSITE" id="PS51379">
    <property type="entry name" value="4FE4S_FER_2"/>
    <property type="match status" value="3"/>
</dbReference>
<evidence type="ECO:0000313" key="8">
    <source>
        <dbReference type="Proteomes" id="UP000034407"/>
    </source>
</evidence>